<organism evidence="2 3">
    <name type="scientific">Halorubrum ejinorense</name>
    <dbReference type="NCBI Taxonomy" id="425309"/>
    <lineage>
        <taxon>Archaea</taxon>
        <taxon>Methanobacteriati</taxon>
        <taxon>Methanobacteriota</taxon>
        <taxon>Stenosarchaea group</taxon>
        <taxon>Halobacteria</taxon>
        <taxon>Halobacteriales</taxon>
        <taxon>Haloferacaceae</taxon>
        <taxon>Halorubrum</taxon>
    </lineage>
</organism>
<evidence type="ECO:0000313" key="2">
    <source>
        <dbReference type="EMBL" id="GAA0539331.1"/>
    </source>
</evidence>
<feature type="transmembrane region" description="Helical" evidence="1">
    <location>
        <begin position="16"/>
        <end position="39"/>
    </location>
</feature>
<evidence type="ECO:0000313" key="3">
    <source>
        <dbReference type="Proteomes" id="UP001501425"/>
    </source>
</evidence>
<keyword evidence="1" id="KW-0812">Transmembrane</keyword>
<dbReference type="AlphaFoldDB" id="A0AAV3SRD0"/>
<proteinExistence type="predicted"/>
<comment type="caution">
    <text evidence="2">The sequence shown here is derived from an EMBL/GenBank/DDBJ whole genome shotgun (WGS) entry which is preliminary data.</text>
</comment>
<evidence type="ECO:0000256" key="1">
    <source>
        <dbReference type="SAM" id="Phobius"/>
    </source>
</evidence>
<reference evidence="2" key="1">
    <citation type="journal article" date="2014" name="Int. J. Syst. Evol. Microbiol.">
        <title>Complete genome sequence of Corynebacterium casei LMG S-19264T (=DSM 44701T), isolated from a smear-ripened cheese.</title>
        <authorList>
            <consortium name="US DOE Joint Genome Institute (JGI-PGF)"/>
            <person name="Walter F."/>
            <person name="Albersmeier A."/>
            <person name="Kalinowski J."/>
            <person name="Ruckert C."/>
        </authorList>
    </citation>
    <scope>NUCLEOTIDE SEQUENCE</scope>
    <source>
        <strain evidence="2">JCM 14265</strain>
    </source>
</reference>
<keyword evidence="1" id="KW-0472">Membrane</keyword>
<protein>
    <submittedName>
        <fullName evidence="2">Uncharacterized protein</fullName>
    </submittedName>
</protein>
<dbReference type="EMBL" id="BAAADQ010000005">
    <property type="protein sequence ID" value="GAA0539331.1"/>
    <property type="molecule type" value="Genomic_DNA"/>
</dbReference>
<dbReference type="Proteomes" id="UP001501425">
    <property type="component" value="Unassembled WGS sequence"/>
</dbReference>
<keyword evidence="1" id="KW-1133">Transmembrane helix</keyword>
<accession>A0AAV3SRD0</accession>
<reference evidence="2" key="2">
    <citation type="submission" date="2023-12" db="EMBL/GenBank/DDBJ databases">
        <authorList>
            <person name="Sun Q."/>
            <person name="Inoue M."/>
        </authorList>
    </citation>
    <scope>NUCLEOTIDE SEQUENCE</scope>
    <source>
        <strain evidence="2">JCM 14265</strain>
    </source>
</reference>
<feature type="transmembrane region" description="Helical" evidence="1">
    <location>
        <begin position="51"/>
        <end position="75"/>
    </location>
</feature>
<sequence length="76" mass="7833">MYVPRGLGRMDSSDTALLGVAGIVGALAFAIVFAGGYLFGLDGSVARPIRLLAVEPLTWIVLAALVVAVIGNAYIE</sequence>
<name>A0AAV3SRD0_9EURY</name>
<gene>
    <name evidence="2" type="ORF">GCM10008994_13060</name>
</gene>